<keyword evidence="4" id="KW-1003">Cell membrane</keyword>
<reference evidence="15" key="1">
    <citation type="submission" date="2016-10" db="EMBL/GenBank/DDBJ databases">
        <authorList>
            <person name="Varghese N."/>
            <person name="Submissions S."/>
        </authorList>
    </citation>
    <scope>NUCLEOTIDE SEQUENCE [LARGE SCALE GENOMIC DNA]</scope>
    <source>
        <strain evidence="15">CGMCC 1.7738</strain>
    </source>
</reference>
<evidence type="ECO:0000256" key="2">
    <source>
        <dbReference type="ARBA" id="ARBA00022448"/>
    </source>
</evidence>
<evidence type="ECO:0000256" key="11">
    <source>
        <dbReference type="SAM" id="MobiDB-lite"/>
    </source>
</evidence>
<evidence type="ECO:0000256" key="4">
    <source>
        <dbReference type="ARBA" id="ARBA00022475"/>
    </source>
</evidence>
<evidence type="ECO:0000256" key="9">
    <source>
        <dbReference type="ARBA" id="ARBA00023136"/>
    </source>
</evidence>
<feature type="transmembrane region" description="Helical" evidence="12">
    <location>
        <begin position="385"/>
        <end position="408"/>
    </location>
</feature>
<keyword evidence="3" id="KW-0050">Antiport</keyword>
<comment type="subcellular location">
    <subcellularLocation>
        <location evidence="1">Cell membrane</location>
        <topology evidence="1">Multi-pass membrane protein</topology>
    </subcellularLocation>
</comment>
<feature type="transmembrane region" description="Helical" evidence="12">
    <location>
        <begin position="88"/>
        <end position="110"/>
    </location>
</feature>
<feature type="transmembrane region" description="Helical" evidence="12">
    <location>
        <begin position="318"/>
        <end position="343"/>
    </location>
</feature>
<feature type="transmembrane region" description="Helical" evidence="12">
    <location>
        <begin position="12"/>
        <end position="29"/>
    </location>
</feature>
<keyword evidence="10" id="KW-0739">Sodium transport</keyword>
<feature type="transmembrane region" description="Helical" evidence="12">
    <location>
        <begin position="36"/>
        <end position="56"/>
    </location>
</feature>
<evidence type="ECO:0000256" key="12">
    <source>
        <dbReference type="SAM" id="Phobius"/>
    </source>
</evidence>
<keyword evidence="15" id="KW-1185">Reference proteome</keyword>
<dbReference type="Proteomes" id="UP000199607">
    <property type="component" value="Unassembled WGS sequence"/>
</dbReference>
<evidence type="ECO:0000313" key="15">
    <source>
        <dbReference type="Proteomes" id="UP000199607"/>
    </source>
</evidence>
<evidence type="ECO:0000256" key="1">
    <source>
        <dbReference type="ARBA" id="ARBA00004651"/>
    </source>
</evidence>
<dbReference type="PANTHER" id="PTHR10110">
    <property type="entry name" value="SODIUM/HYDROGEN EXCHANGER"/>
    <property type="match status" value="1"/>
</dbReference>
<name>A0A1I4CSQ7_9EURY</name>
<dbReference type="InterPro" id="IPR018422">
    <property type="entry name" value="Cation/H_exchanger_CPA1"/>
</dbReference>
<keyword evidence="9 12" id="KW-0472">Membrane</keyword>
<sequence length="597" mass="63911">MMGMAGVEEQLLVVLYLFAIAGAVGLVASRYPRLQYTTGLLVAGLLVSLVGSPVDVELTSEFILLALLPALIFNDAVTIDVDAFRENLLPILALAVVGLLVSIAIIAAAGVTVYGFTLAVALLFGAIIMPTDPVSILAVFEEIGVPERLAVLVEGESLLNDGVSIVVYSTVLAIIVEAESQGVAVADIVSPRVFLVDVTVGIFVALVGGALVGAAVGYVAHELIVLVDDELTAVVISVLVAYGVYLFLDLLGSSGVIGTLTAGVFLASRPGRKGVSPETRFTVEAIWGYAAFVANTLLFVALGIVTPFDLIVEYGLEIVGAIVLVFVARAVVIYPLVGLLNRWIDSPLSVSYQHVLAWSGIHASTSIALVLGVSEAFTRPLEEQLSALVFGVAAFTLLVNGTTMSALIDRVGISKQRPPQRLYQALVGQRYGVDAALETATHLHDDDRLSTSSFEAVTTVYRRQRRALEAAIESLLDRHPSVREHEERLAQHRILVAEYQAIRDAMQRGDIGSDVGERLLADVQVELDRVLTEVWSVEEPLPPQFDPYWRRQLAKAGVSLDDDTDSRGDDTNDSGSDTTRYTASTDDEGAEIDRSDE</sequence>
<evidence type="ECO:0000256" key="6">
    <source>
        <dbReference type="ARBA" id="ARBA00022989"/>
    </source>
</evidence>
<feature type="transmembrane region" description="Helical" evidence="12">
    <location>
        <begin position="200"/>
        <end position="221"/>
    </location>
</feature>
<protein>
    <submittedName>
        <fullName evidence="14">Monovalent cation:H+ antiporter, CPA1 family</fullName>
    </submittedName>
</protein>
<evidence type="ECO:0000256" key="7">
    <source>
        <dbReference type="ARBA" id="ARBA00023053"/>
    </source>
</evidence>
<dbReference type="GO" id="GO:0098719">
    <property type="term" value="P:sodium ion import across plasma membrane"/>
    <property type="evidence" value="ECO:0007669"/>
    <property type="project" value="TreeGrafter"/>
</dbReference>
<keyword evidence="2" id="KW-0813">Transport</keyword>
<evidence type="ECO:0000256" key="10">
    <source>
        <dbReference type="ARBA" id="ARBA00023201"/>
    </source>
</evidence>
<dbReference type="GO" id="GO:0051453">
    <property type="term" value="P:regulation of intracellular pH"/>
    <property type="evidence" value="ECO:0007669"/>
    <property type="project" value="TreeGrafter"/>
</dbReference>
<dbReference type="GO" id="GO:0015385">
    <property type="term" value="F:sodium:proton antiporter activity"/>
    <property type="evidence" value="ECO:0007669"/>
    <property type="project" value="InterPro"/>
</dbReference>
<feature type="transmembrane region" description="Helical" evidence="12">
    <location>
        <begin position="233"/>
        <end position="266"/>
    </location>
</feature>
<evidence type="ECO:0000256" key="8">
    <source>
        <dbReference type="ARBA" id="ARBA00023065"/>
    </source>
</evidence>
<dbReference type="PANTHER" id="PTHR10110:SF195">
    <property type="entry name" value="NA(+)_H(+) ANTIPORTER NHAS2"/>
    <property type="match status" value="1"/>
</dbReference>
<dbReference type="AlphaFoldDB" id="A0A1I4CSQ7"/>
<dbReference type="STRING" id="553466.SAMN04487950_1360"/>
<feature type="domain" description="Cation/H+ exchanger transmembrane" evidence="13">
    <location>
        <begin position="23"/>
        <end position="407"/>
    </location>
</feature>
<feature type="transmembrane region" description="Helical" evidence="12">
    <location>
        <begin position="116"/>
        <end position="140"/>
    </location>
</feature>
<evidence type="ECO:0000256" key="3">
    <source>
        <dbReference type="ARBA" id="ARBA00022449"/>
    </source>
</evidence>
<accession>A0A1I4CSQ7</accession>
<evidence type="ECO:0000256" key="5">
    <source>
        <dbReference type="ARBA" id="ARBA00022692"/>
    </source>
</evidence>
<dbReference type="InterPro" id="IPR006153">
    <property type="entry name" value="Cation/H_exchanger_TM"/>
</dbReference>
<organism evidence="14 15">
    <name type="scientific">Halogranum rubrum</name>
    <dbReference type="NCBI Taxonomy" id="553466"/>
    <lineage>
        <taxon>Archaea</taxon>
        <taxon>Methanobacteriati</taxon>
        <taxon>Methanobacteriota</taxon>
        <taxon>Stenosarchaea group</taxon>
        <taxon>Halobacteria</taxon>
        <taxon>Halobacteriales</taxon>
        <taxon>Haloferacaceae</taxon>
    </lineage>
</organism>
<feature type="transmembrane region" description="Helical" evidence="12">
    <location>
        <begin position="62"/>
        <end position="81"/>
    </location>
</feature>
<dbReference type="Pfam" id="PF00999">
    <property type="entry name" value="Na_H_Exchanger"/>
    <property type="match status" value="1"/>
</dbReference>
<dbReference type="EMBL" id="FOTC01000001">
    <property type="protein sequence ID" value="SFK83823.1"/>
    <property type="molecule type" value="Genomic_DNA"/>
</dbReference>
<keyword evidence="5 12" id="KW-0812">Transmembrane</keyword>
<gene>
    <name evidence="14" type="ORF">SAMN04487950_1360</name>
</gene>
<proteinExistence type="predicted"/>
<dbReference type="GO" id="GO:0005886">
    <property type="term" value="C:plasma membrane"/>
    <property type="evidence" value="ECO:0007669"/>
    <property type="project" value="UniProtKB-SubCell"/>
</dbReference>
<evidence type="ECO:0000259" key="13">
    <source>
        <dbReference type="Pfam" id="PF00999"/>
    </source>
</evidence>
<feature type="transmembrane region" description="Helical" evidence="12">
    <location>
        <begin position="355"/>
        <end position="373"/>
    </location>
</feature>
<dbReference type="Gene3D" id="6.10.140.1330">
    <property type="match status" value="1"/>
</dbReference>
<keyword evidence="6 12" id="KW-1133">Transmembrane helix</keyword>
<keyword evidence="8" id="KW-0406">Ion transport</keyword>
<dbReference type="GO" id="GO:0015386">
    <property type="term" value="F:potassium:proton antiporter activity"/>
    <property type="evidence" value="ECO:0007669"/>
    <property type="project" value="TreeGrafter"/>
</dbReference>
<feature type="region of interest" description="Disordered" evidence="11">
    <location>
        <begin position="557"/>
        <end position="597"/>
    </location>
</feature>
<evidence type="ECO:0000313" key="14">
    <source>
        <dbReference type="EMBL" id="SFK83823.1"/>
    </source>
</evidence>
<keyword evidence="7" id="KW-0915">Sodium</keyword>
<feature type="transmembrane region" description="Helical" evidence="12">
    <location>
        <begin position="286"/>
        <end position="306"/>
    </location>
</feature>